<evidence type="ECO:0000256" key="8">
    <source>
        <dbReference type="RuleBase" id="RU000554"/>
    </source>
</evidence>
<dbReference type="PANTHER" id="PTHR21091">
    <property type="entry name" value="METHYLTETRAHYDROFOLATE:HOMOCYSTEINE METHYLTRANSFERASE RELATED"/>
    <property type="match status" value="1"/>
</dbReference>
<dbReference type="Proteomes" id="UP000050320">
    <property type="component" value="Unassembled WGS sequence"/>
</dbReference>
<dbReference type="AlphaFoldDB" id="A0A0Q0XIV4"/>
<evidence type="ECO:0000256" key="3">
    <source>
        <dbReference type="ARBA" id="ARBA00012288"/>
    </source>
</evidence>
<dbReference type="Gene3D" id="3.20.20.210">
    <property type="match status" value="1"/>
</dbReference>
<evidence type="ECO:0000256" key="5">
    <source>
        <dbReference type="ARBA" id="ARBA00023239"/>
    </source>
</evidence>
<dbReference type="SUPFAM" id="SSF51726">
    <property type="entry name" value="UROD/MetE-like"/>
    <property type="match status" value="1"/>
</dbReference>
<evidence type="ECO:0000256" key="4">
    <source>
        <dbReference type="ARBA" id="ARBA00022793"/>
    </source>
</evidence>
<keyword evidence="6 8" id="KW-0627">Porphyrin biosynthesis</keyword>
<dbReference type="EMBL" id="LKBG01000220">
    <property type="protein sequence ID" value="KQB34751.1"/>
    <property type="molecule type" value="Genomic_DNA"/>
</dbReference>
<dbReference type="GO" id="GO:0005829">
    <property type="term" value="C:cytosol"/>
    <property type="evidence" value="ECO:0007669"/>
    <property type="project" value="TreeGrafter"/>
</dbReference>
<dbReference type="GO" id="GO:0006782">
    <property type="term" value="P:protoporphyrinogen IX biosynthetic process"/>
    <property type="evidence" value="ECO:0007669"/>
    <property type="project" value="UniProtKB-UniPathway"/>
</dbReference>
<keyword evidence="12" id="KW-1185">Reference proteome</keyword>
<sequence>MNDFLSMVRYHESEKIPVWFMRQAGRYMKSYNEIKKNLSIRDICMDPDITERITYSPVDLLGVDAAIIFADIILPLEAMNYDIDFSNTGPVIYNGYQKNRDLKNIIEFDEKNLKYKTADAIKLFKERHKDVPLIGFSGGIITVLSYVLSGSSDNNLTYTKSVILRDKKFRLYKELIKDMIIKYLKMQINAGVDAVQIFDSWLGSLSPYIFEKHLKSDIFDIINEIKSNIPVIYFATGNSGMIGEFNDINPDFLSVDWRIKINDARVMLKNTIGIQGNLDPYVVQYDENAAIEETNYILNSMKSHDNYIFNLGHGVLPDTQESTLKRIVSFVHDFYIQ</sequence>
<comment type="catalytic activity">
    <reaction evidence="8">
        <text>uroporphyrinogen III + 4 H(+) = coproporphyrinogen III + 4 CO2</text>
        <dbReference type="Rhea" id="RHEA:19865"/>
        <dbReference type="ChEBI" id="CHEBI:15378"/>
        <dbReference type="ChEBI" id="CHEBI:16526"/>
        <dbReference type="ChEBI" id="CHEBI:57308"/>
        <dbReference type="ChEBI" id="CHEBI:57309"/>
        <dbReference type="EC" id="4.1.1.37"/>
    </reaction>
</comment>
<comment type="pathway">
    <text evidence="1 8">Porphyrin-containing compound metabolism; protoporphyrin-IX biosynthesis; coproporphyrinogen-III from 5-aminolevulinate: step 4/4.</text>
</comment>
<dbReference type="OrthoDB" id="124836at2157"/>
<protein>
    <recommendedName>
        <fullName evidence="3 7">Uroporphyrinogen decarboxylase</fullName>
        <ecNumber evidence="3 7">4.1.1.37</ecNumber>
    </recommendedName>
</protein>
<dbReference type="UniPathway" id="UPA00251">
    <property type="reaction ID" value="UER00321"/>
</dbReference>
<dbReference type="EC" id="4.1.1.37" evidence="3 7"/>
<dbReference type="InterPro" id="IPR038071">
    <property type="entry name" value="UROD/MetE-like_sf"/>
</dbReference>
<dbReference type="PROSITE" id="PS00906">
    <property type="entry name" value="UROD_1"/>
    <property type="match status" value="1"/>
</dbReference>
<organism evidence="11 12">
    <name type="scientific">Acidiplasma aeolicum</name>
    <dbReference type="NCBI Taxonomy" id="507754"/>
    <lineage>
        <taxon>Archaea</taxon>
        <taxon>Methanobacteriati</taxon>
        <taxon>Thermoplasmatota</taxon>
        <taxon>Thermoplasmata</taxon>
        <taxon>Thermoplasmatales</taxon>
        <taxon>Ferroplasmaceae</taxon>
        <taxon>Acidiplasma</taxon>
    </lineage>
</organism>
<comment type="similarity">
    <text evidence="2 9">Belongs to the uroporphyrinogen decarboxylase family.</text>
</comment>
<dbReference type="Pfam" id="PF01208">
    <property type="entry name" value="URO-D"/>
    <property type="match status" value="1"/>
</dbReference>
<reference evidence="11 12" key="1">
    <citation type="submission" date="2015-09" db="EMBL/GenBank/DDBJ databases">
        <title>Heavy metals and arsenic resistance mechanisms in polyextremophilic archaea of the family Ferroplasmaceae.</title>
        <authorList>
            <person name="Bulaev A.G."/>
            <person name="Kanygina A.V."/>
        </authorList>
    </citation>
    <scope>NUCLEOTIDE SEQUENCE [LARGE SCALE GENOMIC DNA]</scope>
    <source>
        <strain evidence="11 12">VT</strain>
    </source>
</reference>
<dbReference type="PANTHER" id="PTHR21091:SF169">
    <property type="entry name" value="UROPORPHYRINOGEN DECARBOXYLASE"/>
    <property type="match status" value="1"/>
</dbReference>
<accession>A0A0Q0XIV4</accession>
<evidence type="ECO:0000256" key="9">
    <source>
        <dbReference type="RuleBase" id="RU004169"/>
    </source>
</evidence>
<evidence type="ECO:0000256" key="7">
    <source>
        <dbReference type="NCBIfam" id="TIGR01464"/>
    </source>
</evidence>
<keyword evidence="5 8" id="KW-0456">Lyase</keyword>
<keyword evidence="4 8" id="KW-0210">Decarboxylase</keyword>
<dbReference type="InterPro" id="IPR006361">
    <property type="entry name" value="Uroporphyrinogen_deCO2ase_HemE"/>
</dbReference>
<dbReference type="NCBIfam" id="TIGR01464">
    <property type="entry name" value="hemE"/>
    <property type="match status" value="1"/>
</dbReference>
<dbReference type="GO" id="GO:0004853">
    <property type="term" value="F:uroporphyrinogen decarboxylase activity"/>
    <property type="evidence" value="ECO:0007669"/>
    <property type="project" value="UniProtKB-UniRule"/>
</dbReference>
<evidence type="ECO:0000256" key="2">
    <source>
        <dbReference type="ARBA" id="ARBA00009935"/>
    </source>
</evidence>
<evidence type="ECO:0000256" key="1">
    <source>
        <dbReference type="ARBA" id="ARBA00004804"/>
    </source>
</evidence>
<evidence type="ECO:0000259" key="10">
    <source>
        <dbReference type="PROSITE" id="PS00906"/>
    </source>
</evidence>
<gene>
    <name evidence="11" type="ORF">AOG54_00545</name>
</gene>
<proteinExistence type="inferred from homology"/>
<name>A0A0Q0XIV4_9ARCH</name>
<evidence type="ECO:0000313" key="12">
    <source>
        <dbReference type="Proteomes" id="UP000050320"/>
    </source>
</evidence>
<feature type="domain" description="Uroporphyrinogen decarboxylase (URO-D)" evidence="10">
    <location>
        <begin position="17"/>
        <end position="26"/>
    </location>
</feature>
<comment type="caution">
    <text evidence="11">The sequence shown here is derived from an EMBL/GenBank/DDBJ whole genome shotgun (WGS) entry which is preliminary data.</text>
</comment>
<evidence type="ECO:0000313" key="11">
    <source>
        <dbReference type="EMBL" id="KQB34751.1"/>
    </source>
</evidence>
<dbReference type="InterPro" id="IPR000257">
    <property type="entry name" value="Uroporphyrinogen_deCOase"/>
</dbReference>
<evidence type="ECO:0000256" key="6">
    <source>
        <dbReference type="ARBA" id="ARBA00023244"/>
    </source>
</evidence>
<dbReference type="RefSeq" id="WP_055032493.1">
    <property type="nucleotide sequence ID" value="NZ_LKBG01000220.1"/>
</dbReference>